<dbReference type="AlphaFoldDB" id="A0A0M9WCT2"/>
<organism evidence="2 3">
    <name type="scientific">Penicillium nordicum</name>
    <dbReference type="NCBI Taxonomy" id="229535"/>
    <lineage>
        <taxon>Eukaryota</taxon>
        <taxon>Fungi</taxon>
        <taxon>Dikarya</taxon>
        <taxon>Ascomycota</taxon>
        <taxon>Pezizomycotina</taxon>
        <taxon>Eurotiomycetes</taxon>
        <taxon>Eurotiomycetidae</taxon>
        <taxon>Eurotiales</taxon>
        <taxon>Aspergillaceae</taxon>
        <taxon>Penicillium</taxon>
    </lineage>
</organism>
<protein>
    <submittedName>
        <fullName evidence="2">Uncharacterized protein</fullName>
    </submittedName>
</protein>
<sequence length="205" mass="24166">METESFTWVDAQEHEDKIRMGRSNELKDSREADKWNELNIFKRLKELEDRHEMDKSSQLDIAKWLEDLEEEREIKTQNEPNILKRLEELENEVSSLRQERSSERDELYLCLIQRVEDIEDVVESLFRKQRSTRDEACIQREAVLNAWSRVPSSTTERGSNGTTTYEGDIRADIRAINAKEGDDPETADRWKTVFLDRYSVCSMGS</sequence>
<keyword evidence="3" id="KW-1185">Reference proteome</keyword>
<dbReference type="OrthoDB" id="4366587at2759"/>
<accession>A0A0M9WCT2</accession>
<comment type="caution">
    <text evidence="2">The sequence shown here is derived from an EMBL/GenBank/DDBJ whole genome shotgun (WGS) entry which is preliminary data.</text>
</comment>
<evidence type="ECO:0000256" key="1">
    <source>
        <dbReference type="SAM" id="Coils"/>
    </source>
</evidence>
<proteinExistence type="predicted"/>
<evidence type="ECO:0000313" key="2">
    <source>
        <dbReference type="EMBL" id="KOS39825.1"/>
    </source>
</evidence>
<feature type="coiled-coil region" evidence="1">
    <location>
        <begin position="79"/>
        <end position="106"/>
    </location>
</feature>
<evidence type="ECO:0000313" key="3">
    <source>
        <dbReference type="Proteomes" id="UP000037696"/>
    </source>
</evidence>
<dbReference type="Proteomes" id="UP000037696">
    <property type="component" value="Unassembled WGS sequence"/>
</dbReference>
<reference evidence="2 3" key="1">
    <citation type="submission" date="2015-08" db="EMBL/GenBank/DDBJ databases">
        <title>Genome sequencing of Penicillium nordicum.</title>
        <authorList>
            <person name="Nguyen H.D."/>
            <person name="Seifert K.A."/>
        </authorList>
    </citation>
    <scope>NUCLEOTIDE SEQUENCE [LARGE SCALE GENOMIC DNA]</scope>
    <source>
        <strain evidence="2 3">DAOMC 185683</strain>
    </source>
</reference>
<name>A0A0M9WCT2_9EURO</name>
<keyword evidence="1" id="KW-0175">Coiled coil</keyword>
<gene>
    <name evidence="2" type="ORF">ACN38_g9325</name>
</gene>
<dbReference type="EMBL" id="LHQQ01000187">
    <property type="protein sequence ID" value="KOS39825.1"/>
    <property type="molecule type" value="Genomic_DNA"/>
</dbReference>